<dbReference type="EMBL" id="JBHTAI010000025">
    <property type="protein sequence ID" value="MFC7152761.1"/>
    <property type="molecule type" value="Genomic_DNA"/>
</dbReference>
<protein>
    <submittedName>
        <fullName evidence="7">Energy-coupling factor transporter transmembrane component T family protein</fullName>
    </submittedName>
</protein>
<name>A0ABW2FL00_9BACL</name>
<feature type="transmembrane region" description="Helical" evidence="6">
    <location>
        <begin position="20"/>
        <end position="42"/>
    </location>
</feature>
<gene>
    <name evidence="7" type="ORF">ACFQMJ_29850</name>
</gene>
<evidence type="ECO:0000256" key="3">
    <source>
        <dbReference type="ARBA" id="ARBA00022692"/>
    </source>
</evidence>
<comment type="caution">
    <text evidence="7">The sequence shown here is derived from an EMBL/GenBank/DDBJ whole genome shotgun (WGS) entry which is preliminary data.</text>
</comment>
<evidence type="ECO:0000313" key="7">
    <source>
        <dbReference type="EMBL" id="MFC7152761.1"/>
    </source>
</evidence>
<dbReference type="RefSeq" id="WP_378050221.1">
    <property type="nucleotide sequence ID" value="NZ_JBHMDN010000025.1"/>
</dbReference>
<keyword evidence="2" id="KW-1003">Cell membrane</keyword>
<sequence length="264" mass="29586">MSCLHRLNPLAKLLAIGPPALFLALTTNVWTPLLYIALTIGVTLTLGNMPALRYFRVCAPMLLVVLGFVLVYPFLVSGRVNEGSELWLDLGFAKVYEAGFLFGLATGLRLLAMLVLSLLFTLTTDTTDFIRALIQQWKVSYRFGFGTLAVLRFVPLLKSQFQLVRMAHQVRGYTGKGSRKILERTQRYALPLLSVSLRHAERMAYSMDSRAFGAYRNRTYLRRSAMAGRDYFFIGAFWIGAAAAALVLSRFGLLGKLSLLKTYH</sequence>
<evidence type="ECO:0000256" key="1">
    <source>
        <dbReference type="ARBA" id="ARBA00004141"/>
    </source>
</evidence>
<comment type="subcellular location">
    <subcellularLocation>
        <location evidence="1">Membrane</location>
        <topology evidence="1">Multi-pass membrane protein</topology>
    </subcellularLocation>
</comment>
<accession>A0ABW2FL00</accession>
<organism evidence="7 8">
    <name type="scientific">Cohnella cellulosilytica</name>
    <dbReference type="NCBI Taxonomy" id="986710"/>
    <lineage>
        <taxon>Bacteria</taxon>
        <taxon>Bacillati</taxon>
        <taxon>Bacillota</taxon>
        <taxon>Bacilli</taxon>
        <taxon>Bacillales</taxon>
        <taxon>Paenibacillaceae</taxon>
        <taxon>Cohnella</taxon>
    </lineage>
</organism>
<dbReference type="PANTHER" id="PTHR34857:SF2">
    <property type="entry name" value="SLL0384 PROTEIN"/>
    <property type="match status" value="1"/>
</dbReference>
<keyword evidence="5 6" id="KW-0472">Membrane</keyword>
<evidence type="ECO:0000256" key="6">
    <source>
        <dbReference type="SAM" id="Phobius"/>
    </source>
</evidence>
<evidence type="ECO:0000256" key="5">
    <source>
        <dbReference type="ARBA" id="ARBA00023136"/>
    </source>
</evidence>
<feature type="transmembrane region" description="Helical" evidence="6">
    <location>
        <begin position="231"/>
        <end position="253"/>
    </location>
</feature>
<dbReference type="Pfam" id="PF02361">
    <property type="entry name" value="CbiQ"/>
    <property type="match status" value="1"/>
</dbReference>
<evidence type="ECO:0000256" key="4">
    <source>
        <dbReference type="ARBA" id="ARBA00022989"/>
    </source>
</evidence>
<keyword evidence="3 6" id="KW-0812">Transmembrane</keyword>
<dbReference type="InterPro" id="IPR051611">
    <property type="entry name" value="ECF_transporter_component"/>
</dbReference>
<evidence type="ECO:0000313" key="8">
    <source>
        <dbReference type="Proteomes" id="UP001596378"/>
    </source>
</evidence>
<feature type="transmembrane region" description="Helical" evidence="6">
    <location>
        <begin position="54"/>
        <end position="75"/>
    </location>
</feature>
<dbReference type="CDD" id="cd16914">
    <property type="entry name" value="EcfT"/>
    <property type="match status" value="1"/>
</dbReference>
<evidence type="ECO:0000256" key="2">
    <source>
        <dbReference type="ARBA" id="ARBA00022475"/>
    </source>
</evidence>
<feature type="transmembrane region" description="Helical" evidence="6">
    <location>
        <begin position="95"/>
        <end position="119"/>
    </location>
</feature>
<dbReference type="InterPro" id="IPR003339">
    <property type="entry name" value="ABC/ECF_trnsptr_transmembrane"/>
</dbReference>
<dbReference type="Proteomes" id="UP001596378">
    <property type="component" value="Unassembled WGS sequence"/>
</dbReference>
<keyword evidence="8" id="KW-1185">Reference proteome</keyword>
<dbReference type="PANTHER" id="PTHR34857">
    <property type="entry name" value="SLL0384 PROTEIN"/>
    <property type="match status" value="1"/>
</dbReference>
<reference evidence="8" key="1">
    <citation type="journal article" date="2019" name="Int. J. Syst. Evol. Microbiol.">
        <title>The Global Catalogue of Microorganisms (GCM) 10K type strain sequencing project: providing services to taxonomists for standard genome sequencing and annotation.</title>
        <authorList>
            <consortium name="The Broad Institute Genomics Platform"/>
            <consortium name="The Broad Institute Genome Sequencing Center for Infectious Disease"/>
            <person name="Wu L."/>
            <person name="Ma J."/>
        </authorList>
    </citation>
    <scope>NUCLEOTIDE SEQUENCE [LARGE SCALE GENOMIC DNA]</scope>
    <source>
        <strain evidence="8">KCTC 12907</strain>
    </source>
</reference>
<proteinExistence type="predicted"/>
<keyword evidence="4 6" id="KW-1133">Transmembrane helix</keyword>